<gene>
    <name evidence="2" type="primary">csgA</name>
    <name evidence="2" type="ordered locus">PAJ_2974</name>
</gene>
<reference evidence="3" key="1">
    <citation type="journal article" date="2012" name="Appl. Microbiol. Biotechnol.">
        <title>The complete genome sequence of Pantoea ananatis AJ13355, an organism with great biotechnological potential.</title>
        <authorList>
            <person name="Hara Y."/>
            <person name="Kadotani N."/>
            <person name="Izui H."/>
            <person name="Katashkina J.I."/>
            <person name="Kuvaeva T.M."/>
            <person name="Andreeva I.G."/>
            <person name="Golubeva L.I."/>
            <person name="Malko D.B."/>
            <person name="Makeev V.J."/>
            <person name="Mashko S.V."/>
            <person name="Kozlov Y.I."/>
        </authorList>
    </citation>
    <scope>NUCLEOTIDE SEQUENCE [LARGE SCALE GENOMIC DNA]</scope>
    <source>
        <strain evidence="3">AJ13355</strain>
    </source>
</reference>
<dbReference type="AlphaFoldDB" id="A0A0H3L1A3"/>
<dbReference type="SUPFAM" id="SSF51735">
    <property type="entry name" value="NAD(P)-binding Rossmann-fold domains"/>
    <property type="match status" value="1"/>
</dbReference>
<dbReference type="Pfam" id="PF00106">
    <property type="entry name" value="adh_short"/>
    <property type="match status" value="1"/>
</dbReference>
<dbReference type="PATRIC" id="fig|932677.3.peg.3452"/>
<dbReference type="HOGENOM" id="CLU_010194_9_1_6"/>
<dbReference type="InterPro" id="IPR002347">
    <property type="entry name" value="SDR_fam"/>
</dbReference>
<dbReference type="Gene3D" id="3.40.50.720">
    <property type="entry name" value="NAD(P)-binding Rossmann-like Domain"/>
    <property type="match status" value="1"/>
</dbReference>
<evidence type="ECO:0000313" key="2">
    <source>
        <dbReference type="EMBL" id="BAK13054.1"/>
    </source>
</evidence>
<dbReference type="InterPro" id="IPR052184">
    <property type="entry name" value="SDR_enzymes"/>
</dbReference>
<dbReference type="eggNOG" id="COG1028">
    <property type="taxonomic scope" value="Bacteria"/>
</dbReference>
<dbReference type="KEGG" id="paj:PAJ_2974"/>
<dbReference type="GO" id="GO:0016616">
    <property type="term" value="F:oxidoreductase activity, acting on the CH-OH group of donors, NAD or NADP as acceptor"/>
    <property type="evidence" value="ECO:0007669"/>
    <property type="project" value="TreeGrafter"/>
</dbReference>
<evidence type="ECO:0000313" key="3">
    <source>
        <dbReference type="Proteomes" id="UP000006690"/>
    </source>
</evidence>
<dbReference type="InterPro" id="IPR020904">
    <property type="entry name" value="Sc_DH/Rdtase_CS"/>
</dbReference>
<dbReference type="PANTHER" id="PTHR45458:SF1">
    <property type="entry name" value="SHORT CHAIN DEHYDROGENASE"/>
    <property type="match status" value="1"/>
</dbReference>
<dbReference type="NCBIfam" id="NF006035">
    <property type="entry name" value="PRK08177.1"/>
    <property type="match status" value="1"/>
</dbReference>
<name>A0A0H3L1A3_PANAA</name>
<dbReference type="Proteomes" id="UP000006690">
    <property type="component" value="Chromosome"/>
</dbReference>
<dbReference type="EMBL" id="AP012032">
    <property type="protein sequence ID" value="BAK13054.1"/>
    <property type="molecule type" value="Genomic_DNA"/>
</dbReference>
<sequence length="253" mass="27213">MQNSIDDAVCLPIRIYAVYCVHQRGNSMAYQGKALVIGASRGIGLAVVKAFAANNWQVTATHRSEVPPQGEIPQVDWRRLDMTQTEAVKQFAVGLSGQPFDAILINAGIYGPAHQKLSESNDAELIQLFMTNAVAPIRTAEILLPLLNQQHGVLALTSSQLASLNENRHAEAPLYSASKAALNMLTRSLARPVAAQNGTLLTLHPGWVKTDMGGDAAPLTPEESANGIVTQLTASRGRGGHHYLDYAGKTLQW</sequence>
<comment type="similarity">
    <text evidence="1">Belongs to the short-chain dehydrogenases/reductases (SDR) family.</text>
</comment>
<accession>A0A0H3L1A3</accession>
<dbReference type="PANTHER" id="PTHR45458">
    <property type="entry name" value="SHORT-CHAIN DEHYDROGENASE/REDUCTASE SDR"/>
    <property type="match status" value="1"/>
</dbReference>
<organism evidence="2 3">
    <name type="scientific">Pantoea ananatis (strain AJ13355)</name>
    <dbReference type="NCBI Taxonomy" id="932677"/>
    <lineage>
        <taxon>Bacteria</taxon>
        <taxon>Pseudomonadati</taxon>
        <taxon>Pseudomonadota</taxon>
        <taxon>Gammaproteobacteria</taxon>
        <taxon>Enterobacterales</taxon>
        <taxon>Erwiniaceae</taxon>
        <taxon>Pantoea</taxon>
    </lineage>
</organism>
<evidence type="ECO:0000256" key="1">
    <source>
        <dbReference type="RuleBase" id="RU000363"/>
    </source>
</evidence>
<dbReference type="PROSITE" id="PS00061">
    <property type="entry name" value="ADH_SHORT"/>
    <property type="match status" value="1"/>
</dbReference>
<proteinExistence type="inferred from homology"/>
<protein>
    <submittedName>
        <fullName evidence="2">C-factor protein CsgA</fullName>
    </submittedName>
</protein>
<dbReference type="InterPro" id="IPR036291">
    <property type="entry name" value="NAD(P)-bd_dom_sf"/>
</dbReference>
<dbReference type="PRINTS" id="PR00080">
    <property type="entry name" value="SDRFAMILY"/>
</dbReference>
<dbReference type="PRINTS" id="PR00081">
    <property type="entry name" value="GDHRDH"/>
</dbReference>